<dbReference type="PROSITE" id="PS50236">
    <property type="entry name" value="CHCR"/>
    <property type="match status" value="2"/>
</dbReference>
<gene>
    <name evidence="3" type="ORF">PCOR1329_LOCUS703</name>
</gene>
<dbReference type="Proteomes" id="UP001189429">
    <property type="component" value="Unassembled WGS sequence"/>
</dbReference>
<dbReference type="InterPro" id="IPR000547">
    <property type="entry name" value="Clathrin_H-chain/VPS_repeat"/>
</dbReference>
<evidence type="ECO:0000313" key="4">
    <source>
        <dbReference type="Proteomes" id="UP001189429"/>
    </source>
</evidence>
<evidence type="ECO:0000256" key="1">
    <source>
        <dbReference type="PROSITE-ProRule" id="PRU01006"/>
    </source>
</evidence>
<feature type="region of interest" description="Disordered" evidence="2">
    <location>
        <begin position="239"/>
        <end position="288"/>
    </location>
</feature>
<reference evidence="3" key="1">
    <citation type="submission" date="2023-10" db="EMBL/GenBank/DDBJ databases">
        <authorList>
            <person name="Chen Y."/>
            <person name="Shah S."/>
            <person name="Dougan E. K."/>
            <person name="Thang M."/>
            <person name="Chan C."/>
        </authorList>
    </citation>
    <scope>NUCLEOTIDE SEQUENCE [LARGE SCALE GENOMIC DNA]</scope>
</reference>
<name>A0ABN9PCV9_9DINO</name>
<dbReference type="SUPFAM" id="SSF48371">
    <property type="entry name" value="ARM repeat"/>
    <property type="match status" value="1"/>
</dbReference>
<proteinExistence type="predicted"/>
<dbReference type="PANTHER" id="PTHR10292">
    <property type="entry name" value="CLATHRIN HEAVY CHAIN RELATED"/>
    <property type="match status" value="1"/>
</dbReference>
<feature type="repeat" description="CHCR" evidence="1">
    <location>
        <begin position="1"/>
        <end position="57"/>
    </location>
</feature>
<sequence>AAKLLYNSIPNNAKLASCLVQLGEYTQAVEAARKANNPKVWKEVNIACVSAEQFRCAEIAAMNIIVHPDHLEELIAHYEQHGYFEELISLLDAGLSQERAHAGMYTELGILFAKYKPDKLMDFIKMNTAKLNIPKLTNACERHYLWEEAVFLHSHYDEYDLAASTMMAHSPVAYSHDKFLMIMQKVSNMELYYRAISFRLDAGTADGDDRDCYGREHARRKAQDLRMWKLQRKKVRGWRPGLSSATAGGPDRSARSAFARSGAPPFKSALQRAPGTSFRSARLRYAKS</sequence>
<protein>
    <submittedName>
        <fullName evidence="3">Uncharacterized protein</fullName>
    </submittedName>
</protein>
<dbReference type="PANTHER" id="PTHR10292:SF1">
    <property type="entry name" value="CLATHRIN HEAVY CHAIN"/>
    <property type="match status" value="1"/>
</dbReference>
<accession>A0ABN9PCV9</accession>
<keyword evidence="4" id="KW-1185">Reference proteome</keyword>
<evidence type="ECO:0000256" key="2">
    <source>
        <dbReference type="SAM" id="MobiDB-lite"/>
    </source>
</evidence>
<organism evidence="3 4">
    <name type="scientific">Prorocentrum cordatum</name>
    <dbReference type="NCBI Taxonomy" id="2364126"/>
    <lineage>
        <taxon>Eukaryota</taxon>
        <taxon>Sar</taxon>
        <taxon>Alveolata</taxon>
        <taxon>Dinophyceae</taxon>
        <taxon>Prorocentrales</taxon>
        <taxon>Prorocentraceae</taxon>
        <taxon>Prorocentrum</taxon>
    </lineage>
</organism>
<dbReference type="SMART" id="SM00299">
    <property type="entry name" value="CLH"/>
    <property type="match status" value="1"/>
</dbReference>
<dbReference type="InterPro" id="IPR011990">
    <property type="entry name" value="TPR-like_helical_dom_sf"/>
</dbReference>
<dbReference type="EMBL" id="CAUYUJ010000157">
    <property type="protein sequence ID" value="CAK0789008.1"/>
    <property type="molecule type" value="Genomic_DNA"/>
</dbReference>
<feature type="repeat" description="CHCR" evidence="1">
    <location>
        <begin position="62"/>
        <end position="208"/>
    </location>
</feature>
<dbReference type="Pfam" id="PF00637">
    <property type="entry name" value="Clathrin"/>
    <property type="match status" value="2"/>
</dbReference>
<feature type="non-terminal residue" evidence="3">
    <location>
        <position position="1"/>
    </location>
</feature>
<comment type="caution">
    <text evidence="3">The sequence shown here is derived from an EMBL/GenBank/DDBJ whole genome shotgun (WGS) entry which is preliminary data.</text>
</comment>
<dbReference type="InterPro" id="IPR055358">
    <property type="entry name" value="CHCR"/>
</dbReference>
<evidence type="ECO:0000313" key="3">
    <source>
        <dbReference type="EMBL" id="CAK0789008.1"/>
    </source>
</evidence>
<dbReference type="InterPro" id="IPR016024">
    <property type="entry name" value="ARM-type_fold"/>
</dbReference>
<dbReference type="Gene3D" id="1.25.40.10">
    <property type="entry name" value="Tetratricopeptide repeat domain"/>
    <property type="match status" value="1"/>
</dbReference>